<organism evidence="15 16">
    <name type="scientific">Mya arenaria</name>
    <name type="common">Soft-shell clam</name>
    <dbReference type="NCBI Taxonomy" id="6604"/>
    <lineage>
        <taxon>Eukaryota</taxon>
        <taxon>Metazoa</taxon>
        <taxon>Spiralia</taxon>
        <taxon>Lophotrochozoa</taxon>
        <taxon>Mollusca</taxon>
        <taxon>Bivalvia</taxon>
        <taxon>Autobranchia</taxon>
        <taxon>Heteroconchia</taxon>
        <taxon>Euheterodonta</taxon>
        <taxon>Imparidentia</taxon>
        <taxon>Neoheterodontei</taxon>
        <taxon>Myida</taxon>
        <taxon>Myoidea</taxon>
        <taxon>Myidae</taxon>
        <taxon>Mya</taxon>
    </lineage>
</organism>
<evidence type="ECO:0000256" key="7">
    <source>
        <dbReference type="ARBA" id="ARBA00022832"/>
    </source>
</evidence>
<evidence type="ECO:0000256" key="5">
    <source>
        <dbReference type="ARBA" id="ARBA00022516"/>
    </source>
</evidence>
<keyword evidence="10 14" id="KW-0472">Membrane</keyword>
<protein>
    <recommendedName>
        <fullName evidence="4 14">Very-long-chain (3R)-3-hydroxyacyl-CoA dehydratase</fullName>
        <ecNumber evidence="4 14">4.2.1.134</ecNumber>
    </recommendedName>
</protein>
<evidence type="ECO:0000313" key="16">
    <source>
        <dbReference type="Proteomes" id="UP001164746"/>
    </source>
</evidence>
<feature type="transmembrane region" description="Helical" evidence="14">
    <location>
        <begin position="158"/>
        <end position="177"/>
    </location>
</feature>
<evidence type="ECO:0000256" key="14">
    <source>
        <dbReference type="RuleBase" id="RU363109"/>
    </source>
</evidence>
<reference evidence="15" key="1">
    <citation type="submission" date="2022-11" db="EMBL/GenBank/DDBJ databases">
        <title>Centuries of genome instability and evolution in soft-shell clam transmissible cancer (bioRxiv).</title>
        <authorList>
            <person name="Hart S.F.M."/>
            <person name="Yonemitsu M.A."/>
            <person name="Giersch R.M."/>
            <person name="Beal B.F."/>
            <person name="Arriagada G."/>
            <person name="Davis B.W."/>
            <person name="Ostrander E.A."/>
            <person name="Goff S.P."/>
            <person name="Metzger M.J."/>
        </authorList>
    </citation>
    <scope>NUCLEOTIDE SEQUENCE</scope>
    <source>
        <strain evidence="15">MELC-2E11</strain>
        <tissue evidence="15">Siphon/mantle</tissue>
    </source>
</reference>
<keyword evidence="16" id="KW-1185">Reference proteome</keyword>
<evidence type="ECO:0000313" key="15">
    <source>
        <dbReference type="EMBL" id="WAR17190.1"/>
    </source>
</evidence>
<dbReference type="PANTHER" id="PTHR11035">
    <property type="entry name" value="VERY-LONG-CHAIN (3R)-3-HYDROXYACYL-COA DEHYDRATASE"/>
    <property type="match status" value="1"/>
</dbReference>
<comment type="catalytic activity">
    <reaction evidence="13 14">
        <text>a very-long-chain (3R)-3-hydroxyacyl-CoA = a very-long-chain (2E)-enoyl-CoA + H2O</text>
        <dbReference type="Rhea" id="RHEA:45812"/>
        <dbReference type="ChEBI" id="CHEBI:15377"/>
        <dbReference type="ChEBI" id="CHEBI:83728"/>
        <dbReference type="ChEBI" id="CHEBI:85440"/>
        <dbReference type="EC" id="4.2.1.134"/>
    </reaction>
</comment>
<dbReference type="Pfam" id="PF04387">
    <property type="entry name" value="PTPLA"/>
    <property type="match status" value="1"/>
</dbReference>
<keyword evidence="6 14" id="KW-0812">Transmembrane</keyword>
<comment type="caution">
    <text evidence="14">Lacks conserved residue(s) required for the propagation of feature annotation.</text>
</comment>
<accession>A0ABY7F4W0</accession>
<evidence type="ECO:0000256" key="9">
    <source>
        <dbReference type="ARBA" id="ARBA00023098"/>
    </source>
</evidence>
<sequence length="197" mass="22477">MAAPSVNKSTQKGQDPSVLAYLIAYNVAQVMGWSAIMLALVSHVAMERDFKGVYEKVAPLLNIFQTAAVLESQDVLGVTMFVFAWTLTEMIRYSFYMFSLIGEVPFVIQWCRYTFFIVLYPIGVTGELLSVWASLPYVQETGLYSLPMPNKLNFAFRYDYYLKFFMLMYIPVFPQLYMHMLAQRQKVIGGAGKSKAD</sequence>
<comment type="pathway">
    <text evidence="2 14">Lipid metabolism; fatty acid biosynthesis.</text>
</comment>
<dbReference type="InterPro" id="IPR007482">
    <property type="entry name" value="Tyr_Pase-like_PTPLA"/>
</dbReference>
<dbReference type="PANTHER" id="PTHR11035:SF3">
    <property type="entry name" value="VERY-LONG-CHAIN (3R)-3-HYDROXYACYL-COA DEHYDRATASE"/>
    <property type="match status" value="1"/>
</dbReference>
<dbReference type="EC" id="4.2.1.134" evidence="4 14"/>
<evidence type="ECO:0000256" key="4">
    <source>
        <dbReference type="ARBA" id="ARBA00013122"/>
    </source>
</evidence>
<evidence type="ECO:0000256" key="12">
    <source>
        <dbReference type="ARBA" id="ARBA00023239"/>
    </source>
</evidence>
<evidence type="ECO:0000256" key="8">
    <source>
        <dbReference type="ARBA" id="ARBA00022989"/>
    </source>
</evidence>
<keyword evidence="14" id="KW-0256">Endoplasmic reticulum</keyword>
<keyword evidence="9 14" id="KW-0443">Lipid metabolism</keyword>
<keyword evidence="11 14" id="KW-0275">Fatty acid biosynthesis</keyword>
<comment type="similarity">
    <text evidence="3 14">Belongs to the very long-chain fatty acids dehydratase HACD family.</text>
</comment>
<name>A0ABY7F4W0_MYAAR</name>
<evidence type="ECO:0000256" key="6">
    <source>
        <dbReference type="ARBA" id="ARBA00022692"/>
    </source>
</evidence>
<keyword evidence="8 14" id="KW-1133">Transmembrane helix</keyword>
<keyword evidence="7 14" id="KW-0276">Fatty acid metabolism</keyword>
<evidence type="ECO:0000256" key="11">
    <source>
        <dbReference type="ARBA" id="ARBA00023160"/>
    </source>
</evidence>
<evidence type="ECO:0000256" key="1">
    <source>
        <dbReference type="ARBA" id="ARBA00004141"/>
    </source>
</evidence>
<keyword evidence="5 14" id="KW-0444">Lipid biosynthesis</keyword>
<feature type="transmembrane region" description="Helical" evidence="14">
    <location>
        <begin position="20"/>
        <end position="41"/>
    </location>
</feature>
<comment type="subcellular location">
    <subcellularLocation>
        <location evidence="14">Endoplasmic reticulum membrane</location>
        <topology evidence="14">Multi-pass membrane protein</topology>
    </subcellularLocation>
    <subcellularLocation>
        <location evidence="1">Membrane</location>
        <topology evidence="1">Multi-pass membrane protein</topology>
    </subcellularLocation>
</comment>
<evidence type="ECO:0000256" key="13">
    <source>
        <dbReference type="ARBA" id="ARBA00036671"/>
    </source>
</evidence>
<keyword evidence="12 14" id="KW-0456">Lyase</keyword>
<comment type="function">
    <text evidence="14">Catalyzes the third of the four reactions of the long-chain fatty acids elongation cycle. This endoplasmic reticulum-bound enzymatic process, allows the addition of two carbons to the chain of long- and very long-chain fatty acids/VLCFAs per cycle. This enzyme catalyzes the dehydration of the 3-hydroxyacyl-CoA intermediate into trans-2,3-enoyl-CoA, within each cycle of fatty acid elongation. Thereby, it participates to the production of VLCFAs of different chain lengths that are involved in multiple biological processes as precursors of membrane lipids and lipid mediators.</text>
</comment>
<dbReference type="Proteomes" id="UP001164746">
    <property type="component" value="Chromosome 10"/>
</dbReference>
<evidence type="ECO:0000256" key="2">
    <source>
        <dbReference type="ARBA" id="ARBA00005194"/>
    </source>
</evidence>
<gene>
    <name evidence="15" type="ORF">MAR_031784</name>
</gene>
<feature type="transmembrane region" description="Helical" evidence="14">
    <location>
        <begin position="115"/>
        <end position="138"/>
    </location>
</feature>
<dbReference type="EMBL" id="CP111021">
    <property type="protein sequence ID" value="WAR17190.1"/>
    <property type="molecule type" value="Genomic_DNA"/>
</dbReference>
<evidence type="ECO:0000256" key="10">
    <source>
        <dbReference type="ARBA" id="ARBA00023136"/>
    </source>
</evidence>
<proteinExistence type="inferred from homology"/>
<evidence type="ECO:0000256" key="3">
    <source>
        <dbReference type="ARBA" id="ARBA00007811"/>
    </source>
</evidence>